<dbReference type="PROSITE" id="PS00122">
    <property type="entry name" value="CARBOXYLESTERASE_B_1"/>
    <property type="match status" value="1"/>
</dbReference>
<evidence type="ECO:0000256" key="4">
    <source>
        <dbReference type="RuleBase" id="RU361235"/>
    </source>
</evidence>
<dbReference type="GO" id="GO:0003990">
    <property type="term" value="F:acetylcholinesterase activity"/>
    <property type="evidence" value="ECO:0007669"/>
    <property type="project" value="TreeGrafter"/>
</dbReference>
<dbReference type="InterPro" id="IPR019819">
    <property type="entry name" value="Carboxylesterase_B_CS"/>
</dbReference>
<dbReference type="GO" id="GO:0005886">
    <property type="term" value="C:plasma membrane"/>
    <property type="evidence" value="ECO:0007669"/>
    <property type="project" value="TreeGrafter"/>
</dbReference>
<dbReference type="InterPro" id="IPR002018">
    <property type="entry name" value="CarbesteraseB"/>
</dbReference>
<dbReference type="SUPFAM" id="SSF53474">
    <property type="entry name" value="alpha/beta-Hydrolases"/>
    <property type="match status" value="1"/>
</dbReference>
<evidence type="ECO:0000256" key="3">
    <source>
        <dbReference type="ARBA" id="ARBA00022801"/>
    </source>
</evidence>
<dbReference type="InterPro" id="IPR019826">
    <property type="entry name" value="Carboxylesterase_B_AS"/>
</dbReference>
<dbReference type="AlphaFoldDB" id="A0A0L8ICA9"/>
<accession>A0A0L8ICA9</accession>
<evidence type="ECO:0000256" key="1">
    <source>
        <dbReference type="ARBA" id="ARBA00005964"/>
    </source>
</evidence>
<dbReference type="PANTHER" id="PTHR43918">
    <property type="entry name" value="ACETYLCHOLINESTERASE"/>
    <property type="match status" value="1"/>
</dbReference>
<dbReference type="GO" id="GO:0006581">
    <property type="term" value="P:acetylcholine catabolic process"/>
    <property type="evidence" value="ECO:0007669"/>
    <property type="project" value="TreeGrafter"/>
</dbReference>
<dbReference type="GO" id="GO:0005615">
    <property type="term" value="C:extracellular space"/>
    <property type="evidence" value="ECO:0007669"/>
    <property type="project" value="TreeGrafter"/>
</dbReference>
<evidence type="ECO:0000256" key="2">
    <source>
        <dbReference type="ARBA" id="ARBA00022487"/>
    </source>
</evidence>
<dbReference type="STRING" id="37653.A0A0L8ICA9"/>
<dbReference type="Pfam" id="PF00135">
    <property type="entry name" value="COesterase"/>
    <property type="match status" value="1"/>
</dbReference>
<dbReference type="PANTHER" id="PTHR43918:SF4">
    <property type="entry name" value="CARBOXYLIC ESTER HYDROLASE"/>
    <property type="match status" value="1"/>
</dbReference>
<keyword evidence="2" id="KW-0719">Serine esterase</keyword>
<keyword evidence="3 4" id="KW-0378">Hydrolase</keyword>
<feature type="domain" description="Carboxylesterase type B" evidence="5">
    <location>
        <begin position="2"/>
        <end position="478"/>
    </location>
</feature>
<dbReference type="InterPro" id="IPR029058">
    <property type="entry name" value="AB_hydrolase_fold"/>
</dbReference>
<protein>
    <recommendedName>
        <fullName evidence="4">Carboxylic ester hydrolase</fullName>
        <ecNumber evidence="4">3.1.1.-</ecNumber>
    </recommendedName>
</protein>
<proteinExistence type="inferred from homology"/>
<comment type="similarity">
    <text evidence="1 4">Belongs to the type-B carboxylesterase/lipase family.</text>
</comment>
<dbReference type="GO" id="GO:0019695">
    <property type="term" value="P:choline metabolic process"/>
    <property type="evidence" value="ECO:0007669"/>
    <property type="project" value="TreeGrafter"/>
</dbReference>
<organism evidence="6">
    <name type="scientific">Octopus bimaculoides</name>
    <name type="common">California two-spotted octopus</name>
    <dbReference type="NCBI Taxonomy" id="37653"/>
    <lineage>
        <taxon>Eukaryota</taxon>
        <taxon>Metazoa</taxon>
        <taxon>Spiralia</taxon>
        <taxon>Lophotrochozoa</taxon>
        <taxon>Mollusca</taxon>
        <taxon>Cephalopoda</taxon>
        <taxon>Coleoidea</taxon>
        <taxon>Octopodiformes</taxon>
        <taxon>Octopoda</taxon>
        <taxon>Incirrata</taxon>
        <taxon>Octopodidae</taxon>
        <taxon>Octopus</taxon>
    </lineage>
</organism>
<name>A0A0L8ICA9_OCTBM</name>
<gene>
    <name evidence="6" type="ORF">OCBIM_22020273mg</name>
</gene>
<dbReference type="EC" id="3.1.1.-" evidence="4"/>
<dbReference type="PROSITE" id="PS00941">
    <property type="entry name" value="CARBOXYLESTERASE_B_2"/>
    <property type="match status" value="1"/>
</dbReference>
<feature type="non-terminal residue" evidence="6">
    <location>
        <position position="1"/>
    </location>
</feature>
<dbReference type="EMBL" id="KQ416024">
    <property type="protein sequence ID" value="KOF99097.1"/>
    <property type="molecule type" value="Genomic_DNA"/>
</dbReference>
<dbReference type="Gene3D" id="3.40.50.1820">
    <property type="entry name" value="alpha/beta hydrolase"/>
    <property type="match status" value="1"/>
</dbReference>
<dbReference type="OrthoDB" id="9000293at2759"/>
<evidence type="ECO:0000313" key="6">
    <source>
        <dbReference type="EMBL" id="KOF99097.1"/>
    </source>
</evidence>
<sequence length="478" mass="54292">DTFVRTTNGYIRGIYNTSTNVTEFRAIPYAKKPIGKLRFVPPVLAESWTGVYDATKYSAACMQRTHSDPNSRPEIMSEDCLYLNLYIPGMVTSQSTNLTSLSEKPVMIWIHSGGFMFGQVHTIDFTFLCRQSNIIIAAMAYRLDIFGFLSFHNKLLPGNAGLLDQNMAINWVKDNIERFGGDPSKITLYGESSGASSIFYHIASPHTEGLFQRAIIGSGSFIQGKDQHKVILKALTMVDCAKIPVLKIADFGTLTTQQNMVLLDCLQNQTTERLVNITQTFPKYTFVPVVDNNYVPHKLRYTFHHNTKQKRNIHCFVGINKDGFPVKFTKNINSRQLFDRSLKSLNKMRSLEDHVIINDDNLFQTRSSNIYVKAAVLSKYLPEDDSYRRGLLNAYNGKYSTLIQRLLPKLTESQVYFYYFTPRPSFARKDPIMAASYTDELPFVFGNAVTDDRLNATKDEKKLSLDIMNAWGTFVSFG</sequence>
<dbReference type="InterPro" id="IPR050654">
    <property type="entry name" value="AChE-related_enzymes"/>
</dbReference>
<evidence type="ECO:0000259" key="5">
    <source>
        <dbReference type="Pfam" id="PF00135"/>
    </source>
</evidence>
<reference evidence="6" key="1">
    <citation type="submission" date="2015-07" db="EMBL/GenBank/DDBJ databases">
        <title>MeaNS - Measles Nucleotide Surveillance Program.</title>
        <authorList>
            <person name="Tran T."/>
            <person name="Druce J."/>
        </authorList>
    </citation>
    <scope>NUCLEOTIDE SEQUENCE</scope>
    <source>
        <strain evidence="6">UCB-OBI-ISO-001</strain>
        <tissue evidence="6">Gonad</tissue>
    </source>
</reference>
<dbReference type="ESTHER" id="octbm-a0a0l8ica9">
    <property type="family name" value="Cholinesterase-like"/>
</dbReference>